<dbReference type="AlphaFoldDB" id="A0A8D7ZZ72"/>
<dbReference type="EMBL" id="HBUE01008749">
    <property type="protein sequence ID" value="CAG6447294.1"/>
    <property type="molecule type" value="Transcribed_RNA"/>
</dbReference>
<reference evidence="2" key="1">
    <citation type="submission" date="2021-05" db="EMBL/GenBank/DDBJ databases">
        <authorList>
            <person name="Alioto T."/>
            <person name="Alioto T."/>
            <person name="Gomez Garrido J."/>
        </authorList>
    </citation>
    <scope>NUCLEOTIDE SEQUENCE</scope>
</reference>
<proteinExistence type="predicted"/>
<accession>A0A8D7ZZ72</accession>
<feature type="region of interest" description="Disordered" evidence="1">
    <location>
        <begin position="113"/>
        <end position="145"/>
    </location>
</feature>
<feature type="compositionally biased region" description="Polar residues" evidence="1">
    <location>
        <begin position="135"/>
        <end position="145"/>
    </location>
</feature>
<protein>
    <submittedName>
        <fullName evidence="2">(northern house mosquito) hypothetical protein</fullName>
    </submittedName>
</protein>
<evidence type="ECO:0000256" key="1">
    <source>
        <dbReference type="SAM" id="MobiDB-lite"/>
    </source>
</evidence>
<evidence type="ECO:0000313" key="2">
    <source>
        <dbReference type="EMBL" id="CAG6447293.1"/>
    </source>
</evidence>
<sequence length="208" mass="21483">MLLSSSLFDTTVSMSCSRICGGGVGFLAASSSGSWLFSVAAICASAGSSSCSLHCSCCRIVSRSSLPWQDMCLVPCSPQSRDSWTAPLSDMYCTVSDGIDVMVQSVAQVGTGSSHRKAAVSGPPQRSACQRKSRTGSTTAQSGVSIAGSDSAQYPLAGSNVLALVQVNRAEFSGRIRPIQTGFVTSSSFRKARAASNCTPLSTVTRLA</sequence>
<dbReference type="EMBL" id="HBUE01008747">
    <property type="protein sequence ID" value="CAG6447293.1"/>
    <property type="molecule type" value="Transcribed_RNA"/>
</dbReference>
<name>A0A8D7ZZ72_CULPI</name>
<organism evidence="2">
    <name type="scientific">Culex pipiens</name>
    <name type="common">House mosquito</name>
    <dbReference type="NCBI Taxonomy" id="7175"/>
    <lineage>
        <taxon>Eukaryota</taxon>
        <taxon>Metazoa</taxon>
        <taxon>Ecdysozoa</taxon>
        <taxon>Arthropoda</taxon>
        <taxon>Hexapoda</taxon>
        <taxon>Insecta</taxon>
        <taxon>Pterygota</taxon>
        <taxon>Neoptera</taxon>
        <taxon>Endopterygota</taxon>
        <taxon>Diptera</taxon>
        <taxon>Nematocera</taxon>
        <taxon>Culicoidea</taxon>
        <taxon>Culicidae</taxon>
        <taxon>Culicinae</taxon>
        <taxon>Culicini</taxon>
        <taxon>Culex</taxon>
        <taxon>Culex</taxon>
    </lineage>
</organism>